<dbReference type="Proteomes" id="UP001500767">
    <property type="component" value="Unassembled WGS sequence"/>
</dbReference>
<dbReference type="EMBL" id="BAAAYR010000008">
    <property type="protein sequence ID" value="GAA3580472.1"/>
    <property type="molecule type" value="Genomic_DNA"/>
</dbReference>
<proteinExistence type="predicted"/>
<comment type="caution">
    <text evidence="2">The sequence shown here is derived from an EMBL/GenBank/DDBJ whole genome shotgun (WGS) entry which is preliminary data.</text>
</comment>
<organism evidence="2 3">
    <name type="scientific">Microlunatus spumicola</name>
    <dbReference type="NCBI Taxonomy" id="81499"/>
    <lineage>
        <taxon>Bacteria</taxon>
        <taxon>Bacillati</taxon>
        <taxon>Actinomycetota</taxon>
        <taxon>Actinomycetes</taxon>
        <taxon>Propionibacteriales</taxon>
        <taxon>Propionibacteriaceae</taxon>
        <taxon>Microlunatus</taxon>
    </lineage>
</organism>
<reference evidence="3" key="1">
    <citation type="journal article" date="2019" name="Int. J. Syst. Evol. Microbiol.">
        <title>The Global Catalogue of Microorganisms (GCM) 10K type strain sequencing project: providing services to taxonomists for standard genome sequencing and annotation.</title>
        <authorList>
            <consortium name="The Broad Institute Genomics Platform"/>
            <consortium name="The Broad Institute Genome Sequencing Center for Infectious Disease"/>
            <person name="Wu L."/>
            <person name="Ma J."/>
        </authorList>
    </citation>
    <scope>NUCLEOTIDE SEQUENCE [LARGE SCALE GENOMIC DNA]</scope>
    <source>
        <strain evidence="3">JCM 16540</strain>
    </source>
</reference>
<gene>
    <name evidence="2" type="ORF">GCM10022197_42890</name>
</gene>
<evidence type="ECO:0000313" key="3">
    <source>
        <dbReference type="Proteomes" id="UP001500767"/>
    </source>
</evidence>
<keyword evidence="3" id="KW-1185">Reference proteome</keyword>
<evidence type="ECO:0000256" key="1">
    <source>
        <dbReference type="SAM" id="MobiDB-lite"/>
    </source>
</evidence>
<name>A0ABP6YEM9_9ACTN</name>
<evidence type="ECO:0000313" key="2">
    <source>
        <dbReference type="EMBL" id="GAA3580472.1"/>
    </source>
</evidence>
<sequence length="44" mass="4649">MHPEYAGAREAGQESSDSSSLHLREVSRTPTASPARARPEVGLG</sequence>
<feature type="region of interest" description="Disordered" evidence="1">
    <location>
        <begin position="1"/>
        <end position="44"/>
    </location>
</feature>
<protein>
    <submittedName>
        <fullName evidence="2">Uncharacterized protein</fullName>
    </submittedName>
</protein>
<accession>A0ABP6YEM9</accession>